<dbReference type="SUPFAM" id="SSF54862">
    <property type="entry name" value="4Fe-4S ferredoxins"/>
    <property type="match status" value="1"/>
</dbReference>
<evidence type="ECO:0000313" key="4">
    <source>
        <dbReference type="Proteomes" id="UP001206983"/>
    </source>
</evidence>
<dbReference type="NCBIfam" id="NF038196">
    <property type="entry name" value="ferrodoxin_EFR1"/>
    <property type="match status" value="1"/>
</dbReference>
<dbReference type="InterPro" id="IPR017900">
    <property type="entry name" value="4Fe4S_Fe_S_CS"/>
</dbReference>
<gene>
    <name evidence="3" type="ORF">PV02_09475</name>
</gene>
<dbReference type="PROSITE" id="PS00198">
    <property type="entry name" value="4FE4S_FER_1"/>
    <property type="match status" value="1"/>
</dbReference>
<evidence type="ECO:0000256" key="1">
    <source>
        <dbReference type="SAM" id="MobiDB-lite"/>
    </source>
</evidence>
<dbReference type="Proteomes" id="UP001206983">
    <property type="component" value="Unassembled WGS sequence"/>
</dbReference>
<feature type="region of interest" description="Disordered" evidence="1">
    <location>
        <begin position="260"/>
        <end position="286"/>
    </location>
</feature>
<feature type="domain" description="4Fe-4S ferredoxin-type" evidence="2">
    <location>
        <begin position="225"/>
        <end position="254"/>
    </location>
</feature>
<evidence type="ECO:0000259" key="2">
    <source>
        <dbReference type="PROSITE" id="PS51379"/>
    </source>
</evidence>
<dbReference type="InterPro" id="IPR017896">
    <property type="entry name" value="4Fe4S_Fe-S-bd"/>
</dbReference>
<keyword evidence="4" id="KW-1185">Reference proteome</keyword>
<reference evidence="3 4" key="1">
    <citation type="journal article" date="2011" name="Appl. Environ. Microbiol.">
        <title>Methanogenic archaea isolated from Taiwan's Chelungpu fault.</title>
        <authorList>
            <person name="Wu S.Y."/>
            <person name="Lai M.C."/>
        </authorList>
    </citation>
    <scope>NUCLEOTIDE SEQUENCE [LARGE SCALE GENOMIC DNA]</scope>
    <source>
        <strain evidence="3 4">St545Mb</strain>
    </source>
</reference>
<dbReference type="SUPFAM" id="SSF52218">
    <property type="entry name" value="Flavoproteins"/>
    <property type="match status" value="1"/>
</dbReference>
<dbReference type="InterPro" id="IPR029039">
    <property type="entry name" value="Flavoprotein-like_sf"/>
</dbReference>
<organism evidence="3 4">
    <name type="scientific">Methanolobus chelungpuianus</name>
    <dbReference type="NCBI Taxonomy" id="502115"/>
    <lineage>
        <taxon>Archaea</taxon>
        <taxon>Methanobacteriati</taxon>
        <taxon>Methanobacteriota</taxon>
        <taxon>Stenosarchaea group</taxon>
        <taxon>Methanomicrobia</taxon>
        <taxon>Methanosarcinales</taxon>
        <taxon>Methanosarcinaceae</taxon>
        <taxon>Methanolobus</taxon>
    </lineage>
</organism>
<name>A0AAE3KY22_9EURY</name>
<dbReference type="GO" id="GO:0016491">
    <property type="term" value="F:oxidoreductase activity"/>
    <property type="evidence" value="ECO:0007669"/>
    <property type="project" value="UniProtKB-ARBA"/>
</dbReference>
<comment type="caution">
    <text evidence="3">The sequence shown here is derived from an EMBL/GenBank/DDBJ whole genome shotgun (WGS) entry which is preliminary data.</text>
</comment>
<dbReference type="PROSITE" id="PS51379">
    <property type="entry name" value="4FE4S_FER_2"/>
    <property type="match status" value="2"/>
</dbReference>
<evidence type="ECO:0000313" key="3">
    <source>
        <dbReference type="EMBL" id="MCQ6963336.1"/>
    </source>
</evidence>
<feature type="domain" description="4Fe-4S ferredoxin-type" evidence="2">
    <location>
        <begin position="195"/>
        <end position="224"/>
    </location>
</feature>
<accession>A0AAE3KY22</accession>
<dbReference type="AlphaFoldDB" id="A0AAE3KY22"/>
<protein>
    <recommendedName>
        <fullName evidence="2">4Fe-4S ferredoxin-type domain-containing protein</fullName>
    </recommendedName>
</protein>
<sequence>MSTDIYYFSGTGNSLYVARELQKRLPDSRLVPIVGLLHKDVIETGAETIGIVFPVHALTIPLAVRQFLRKLNPASAEYVFAIATRLGIVFRDFRRIDRALKAKDRRLDSQFIINMYNNDVKGRDYKVPGETELLEIETSVQGQLDTIQEIILNKEMSKEEDSGYLIDLPFSRPVNNLLERFLTSCMTFSEHIGGVNYFWSDSACTGCGICARVCLSQKIKMTDKKPVWQKDVLCYMCYACINYCPAKAVQINSIPGVKSHTRENKRYPHPYAGIEDISGQKGIPDH</sequence>
<dbReference type="InterPro" id="IPR047964">
    <property type="entry name" value="EFR1-like"/>
</dbReference>
<dbReference type="EMBL" id="JTEO01000005">
    <property type="protein sequence ID" value="MCQ6963336.1"/>
    <property type="molecule type" value="Genomic_DNA"/>
</dbReference>
<dbReference type="Gene3D" id="3.30.70.20">
    <property type="match status" value="1"/>
</dbReference>
<proteinExistence type="predicted"/>
<dbReference type="RefSeq" id="WP_256623190.1">
    <property type="nucleotide sequence ID" value="NZ_JTEO01000005.1"/>
</dbReference>